<evidence type="ECO:0000256" key="4">
    <source>
        <dbReference type="ARBA" id="ARBA00023125"/>
    </source>
</evidence>
<evidence type="ECO:0000313" key="8">
    <source>
        <dbReference type="EMBL" id="MCZ4282433.1"/>
    </source>
</evidence>
<dbReference type="PANTHER" id="PTHR43133">
    <property type="entry name" value="RNA POLYMERASE ECF-TYPE SIGMA FACTO"/>
    <property type="match status" value="1"/>
</dbReference>
<evidence type="ECO:0000313" key="9">
    <source>
        <dbReference type="Proteomes" id="UP001069802"/>
    </source>
</evidence>
<comment type="caution">
    <text evidence="8">The sequence shown here is derived from an EMBL/GenBank/DDBJ whole genome shotgun (WGS) entry which is preliminary data.</text>
</comment>
<keyword evidence="3" id="KW-0731">Sigma factor</keyword>
<protein>
    <submittedName>
        <fullName evidence="8">RNA polymerase sigma factor</fullName>
    </submittedName>
</protein>
<evidence type="ECO:0000256" key="1">
    <source>
        <dbReference type="ARBA" id="ARBA00010641"/>
    </source>
</evidence>
<dbReference type="EMBL" id="JAPWGY010000007">
    <property type="protein sequence ID" value="MCZ4282433.1"/>
    <property type="molecule type" value="Genomic_DNA"/>
</dbReference>
<dbReference type="SUPFAM" id="SSF88946">
    <property type="entry name" value="Sigma2 domain of RNA polymerase sigma factors"/>
    <property type="match status" value="1"/>
</dbReference>
<feature type="domain" description="RNA polymerase sigma factor 70 region 4 type 2" evidence="7">
    <location>
        <begin position="136"/>
        <end position="187"/>
    </location>
</feature>
<dbReference type="NCBIfam" id="NF004113">
    <property type="entry name" value="PRK05602.1"/>
    <property type="match status" value="1"/>
</dbReference>
<keyword evidence="2" id="KW-0805">Transcription regulation</keyword>
<dbReference type="InterPro" id="IPR013324">
    <property type="entry name" value="RNA_pol_sigma_r3/r4-like"/>
</dbReference>
<dbReference type="InterPro" id="IPR013325">
    <property type="entry name" value="RNA_pol_sigma_r2"/>
</dbReference>
<organism evidence="8 9">
    <name type="scientific">Kiloniella laminariae</name>
    <dbReference type="NCBI Taxonomy" id="454162"/>
    <lineage>
        <taxon>Bacteria</taxon>
        <taxon>Pseudomonadati</taxon>
        <taxon>Pseudomonadota</taxon>
        <taxon>Alphaproteobacteria</taxon>
        <taxon>Rhodospirillales</taxon>
        <taxon>Kiloniellaceae</taxon>
        <taxon>Kiloniella</taxon>
    </lineage>
</organism>
<sequence length="203" mass="23213">MKRSEHSLALELARSRTLEEDAKLMSRVAQGDPLACRNLVQHHTGPLVGLAQRMTGNSQEAEDIVQEAFVRLWKQSPDWTPQARISTWLYRVVHNLAIDAIRRTKRQNTMSDEKMEFIDPAPDQQQKIQHKDLTKKVETAISQLPERQRTAITLVHHRDMSNKEAASVMEISVDALESLLARGRRSLKMSLEQHRHDLLGAQS</sequence>
<dbReference type="NCBIfam" id="TIGR02937">
    <property type="entry name" value="sigma70-ECF"/>
    <property type="match status" value="1"/>
</dbReference>
<keyword evidence="4" id="KW-0238">DNA-binding</keyword>
<dbReference type="Proteomes" id="UP001069802">
    <property type="component" value="Unassembled WGS sequence"/>
</dbReference>
<feature type="domain" description="RNA polymerase sigma-70 region 2" evidence="6">
    <location>
        <begin position="39"/>
        <end position="106"/>
    </location>
</feature>
<dbReference type="Pfam" id="PF04542">
    <property type="entry name" value="Sigma70_r2"/>
    <property type="match status" value="1"/>
</dbReference>
<name>A0ABT4LMV4_9PROT</name>
<keyword evidence="9" id="KW-1185">Reference proteome</keyword>
<evidence type="ECO:0000259" key="7">
    <source>
        <dbReference type="Pfam" id="PF08281"/>
    </source>
</evidence>
<dbReference type="InterPro" id="IPR036388">
    <property type="entry name" value="WH-like_DNA-bd_sf"/>
</dbReference>
<dbReference type="InterPro" id="IPR014284">
    <property type="entry name" value="RNA_pol_sigma-70_dom"/>
</dbReference>
<dbReference type="CDD" id="cd06171">
    <property type="entry name" value="Sigma70_r4"/>
    <property type="match status" value="1"/>
</dbReference>
<keyword evidence="5" id="KW-0804">Transcription</keyword>
<evidence type="ECO:0000256" key="5">
    <source>
        <dbReference type="ARBA" id="ARBA00023163"/>
    </source>
</evidence>
<reference evidence="8" key="1">
    <citation type="submission" date="2022-12" db="EMBL/GenBank/DDBJ databases">
        <title>Bacterial isolates from different developmental stages of Nematostella vectensis.</title>
        <authorList>
            <person name="Fraune S."/>
        </authorList>
    </citation>
    <scope>NUCLEOTIDE SEQUENCE</scope>
    <source>
        <strain evidence="8">G21630-S1</strain>
    </source>
</reference>
<evidence type="ECO:0000256" key="3">
    <source>
        <dbReference type="ARBA" id="ARBA00023082"/>
    </source>
</evidence>
<dbReference type="InterPro" id="IPR013249">
    <property type="entry name" value="RNA_pol_sigma70_r4_t2"/>
</dbReference>
<dbReference type="InterPro" id="IPR039425">
    <property type="entry name" value="RNA_pol_sigma-70-like"/>
</dbReference>
<dbReference type="Pfam" id="PF08281">
    <property type="entry name" value="Sigma70_r4_2"/>
    <property type="match status" value="1"/>
</dbReference>
<dbReference type="InterPro" id="IPR007627">
    <property type="entry name" value="RNA_pol_sigma70_r2"/>
</dbReference>
<gene>
    <name evidence="8" type="ORF">O4H49_16720</name>
</gene>
<dbReference type="PANTHER" id="PTHR43133:SF8">
    <property type="entry name" value="RNA POLYMERASE SIGMA FACTOR HI_1459-RELATED"/>
    <property type="match status" value="1"/>
</dbReference>
<dbReference type="Gene3D" id="1.10.10.10">
    <property type="entry name" value="Winged helix-like DNA-binding domain superfamily/Winged helix DNA-binding domain"/>
    <property type="match status" value="1"/>
</dbReference>
<comment type="similarity">
    <text evidence="1">Belongs to the sigma-70 factor family. ECF subfamily.</text>
</comment>
<dbReference type="SUPFAM" id="SSF88659">
    <property type="entry name" value="Sigma3 and sigma4 domains of RNA polymerase sigma factors"/>
    <property type="match status" value="1"/>
</dbReference>
<evidence type="ECO:0000256" key="2">
    <source>
        <dbReference type="ARBA" id="ARBA00023015"/>
    </source>
</evidence>
<proteinExistence type="inferred from homology"/>
<evidence type="ECO:0000259" key="6">
    <source>
        <dbReference type="Pfam" id="PF04542"/>
    </source>
</evidence>
<dbReference type="Gene3D" id="1.10.1740.10">
    <property type="match status" value="1"/>
</dbReference>
<accession>A0ABT4LMV4</accession>
<dbReference type="RefSeq" id="WP_269424583.1">
    <property type="nucleotide sequence ID" value="NZ_JAPWGY010000007.1"/>
</dbReference>